<keyword evidence="3" id="KW-0813">Transport</keyword>
<keyword evidence="7" id="KW-0811">Translocation</keyword>
<feature type="domain" description="Tim10-like" evidence="10">
    <location>
        <begin position="100"/>
        <end position="156"/>
    </location>
</feature>
<evidence type="ECO:0000256" key="7">
    <source>
        <dbReference type="ARBA" id="ARBA00023010"/>
    </source>
</evidence>
<keyword evidence="8" id="KW-0496">Mitochondrion</keyword>
<comment type="subcellular location">
    <subcellularLocation>
        <location evidence="1">Mitochondrion</location>
    </subcellularLocation>
</comment>
<dbReference type="Gene3D" id="1.10.287.810">
    <property type="entry name" value="Mitochondrial import inner membrane translocase subunit tim13 like domains"/>
    <property type="match status" value="1"/>
</dbReference>
<keyword evidence="4" id="KW-0479">Metal-binding</keyword>
<dbReference type="VEuPathDB" id="TriTrypDB:LdBPK_220140.1"/>
<dbReference type="InterPro" id="IPR004217">
    <property type="entry name" value="Tim10-like"/>
</dbReference>
<dbReference type="GO" id="GO:0005743">
    <property type="term" value="C:mitochondrial inner membrane"/>
    <property type="evidence" value="ECO:0007669"/>
    <property type="project" value="TreeGrafter"/>
</dbReference>
<dbReference type="VEuPathDB" id="TriTrypDB:LdBPK_220150.1"/>
<dbReference type="GO" id="GO:0046872">
    <property type="term" value="F:metal ion binding"/>
    <property type="evidence" value="ECO:0007669"/>
    <property type="project" value="UniProtKB-KW"/>
</dbReference>
<keyword evidence="9" id="KW-1015">Disulfide bond</keyword>
<accession>A0A504XAW6</accession>
<dbReference type="AlphaFoldDB" id="A0A504XAW6"/>
<dbReference type="SUPFAM" id="SSF144122">
    <property type="entry name" value="Tim10-like"/>
    <property type="match status" value="1"/>
</dbReference>
<keyword evidence="6" id="KW-0653">Protein transport</keyword>
<dbReference type="FunFam" id="1.10.287.810:FF:000014">
    <property type="entry name" value="Tim10/DDP family zinc finger, putative"/>
    <property type="match status" value="1"/>
</dbReference>
<dbReference type="Pfam" id="PF02953">
    <property type="entry name" value="zf-Tim10_DDP"/>
    <property type="match status" value="1"/>
</dbReference>
<evidence type="ECO:0000313" key="12">
    <source>
        <dbReference type="Proteomes" id="UP000318447"/>
    </source>
</evidence>
<gene>
    <name evidence="11" type="ORF">CGC21_32845</name>
</gene>
<dbReference type="GO" id="GO:0015031">
    <property type="term" value="P:protein transport"/>
    <property type="evidence" value="ECO:0007669"/>
    <property type="project" value="UniProtKB-KW"/>
</dbReference>
<comment type="caution">
    <text evidence="11">The sequence shown here is derived from an EMBL/GenBank/DDBJ whole genome shotgun (WGS) entry which is preliminary data.</text>
</comment>
<evidence type="ECO:0000256" key="5">
    <source>
        <dbReference type="ARBA" id="ARBA00022833"/>
    </source>
</evidence>
<dbReference type="VEuPathDB" id="TriTrypDB:LdCL_220007500"/>
<dbReference type="InterPro" id="IPR035427">
    <property type="entry name" value="Tim10-like_dom_sf"/>
</dbReference>
<keyword evidence="5" id="KW-0862">Zinc</keyword>
<sequence length="168" mass="18257">MRRSVYYMGRSFTQRHLNACSSPLATGFVRPNAFSSTAHGLVASPLCGIGCIGSGVVGANGALVASTEASLSQLLEPIIVQGKSISMLATVAAMNLGVKQESFRIETMMSSLREECFNLCCKDLYKDAELTKDEVHCIDRCSWRYLHTNKIISNSLDRKTQGGGKKLM</sequence>
<evidence type="ECO:0000256" key="4">
    <source>
        <dbReference type="ARBA" id="ARBA00022723"/>
    </source>
</evidence>
<evidence type="ECO:0000256" key="6">
    <source>
        <dbReference type="ARBA" id="ARBA00022927"/>
    </source>
</evidence>
<reference evidence="12" key="1">
    <citation type="submission" date="2019-02" db="EMBL/GenBank/DDBJ databases">
        <title>FDA dAtabase for Regulatory Grade micrObial Sequences (FDA-ARGOS): Supporting development and validation of Infectious Disease Dx tests.</title>
        <authorList>
            <person name="Duncan R."/>
            <person name="Fisher C."/>
            <person name="Tallon L."/>
            <person name="Sadzewicz L."/>
            <person name="Sengamalay N."/>
            <person name="Ott S."/>
            <person name="Godinez A."/>
            <person name="Nagaraj S."/>
            <person name="Vavikolanu K."/>
            <person name="Nadendla S."/>
            <person name="Aluvathingal J."/>
            <person name="Sichtig H."/>
        </authorList>
    </citation>
    <scope>NUCLEOTIDE SEQUENCE [LARGE SCALE GENOMIC DNA]</scope>
    <source>
        <strain evidence="12">FDAARGOS_361</strain>
    </source>
</reference>
<evidence type="ECO:0000256" key="9">
    <source>
        <dbReference type="ARBA" id="ARBA00023157"/>
    </source>
</evidence>
<evidence type="ECO:0000256" key="1">
    <source>
        <dbReference type="ARBA" id="ARBA00004173"/>
    </source>
</evidence>
<evidence type="ECO:0000256" key="3">
    <source>
        <dbReference type="ARBA" id="ARBA00022448"/>
    </source>
</evidence>
<organism evidence="11 12">
    <name type="scientific">Leishmania donovani</name>
    <dbReference type="NCBI Taxonomy" id="5661"/>
    <lineage>
        <taxon>Eukaryota</taxon>
        <taxon>Discoba</taxon>
        <taxon>Euglenozoa</taxon>
        <taxon>Kinetoplastea</taxon>
        <taxon>Metakinetoplastina</taxon>
        <taxon>Trypanosomatida</taxon>
        <taxon>Trypanosomatidae</taxon>
        <taxon>Leishmaniinae</taxon>
        <taxon>Leishmania</taxon>
    </lineage>
</organism>
<name>A0A504XAW6_LEIDO</name>
<evidence type="ECO:0000256" key="8">
    <source>
        <dbReference type="ARBA" id="ARBA00023128"/>
    </source>
</evidence>
<evidence type="ECO:0000313" key="11">
    <source>
        <dbReference type="EMBL" id="TPP45384.1"/>
    </source>
</evidence>
<evidence type="ECO:0000256" key="2">
    <source>
        <dbReference type="ARBA" id="ARBA00006720"/>
    </source>
</evidence>
<dbReference type="EMBL" id="RHLC01000032">
    <property type="protein sequence ID" value="TPP45384.1"/>
    <property type="molecule type" value="Genomic_DNA"/>
</dbReference>
<dbReference type="VEuPathDB" id="TriTrypDB:LDHU3_22.0410"/>
<proteinExistence type="inferred from homology"/>
<dbReference type="GO" id="GO:0045039">
    <property type="term" value="P:protein insertion into mitochondrial inner membrane"/>
    <property type="evidence" value="ECO:0007669"/>
    <property type="project" value="TreeGrafter"/>
</dbReference>
<evidence type="ECO:0000259" key="10">
    <source>
        <dbReference type="Pfam" id="PF02953"/>
    </source>
</evidence>
<dbReference type="VEuPathDB" id="TriTrypDB:LDHU3_22.0420"/>
<dbReference type="Proteomes" id="UP000318447">
    <property type="component" value="Unassembled WGS sequence"/>
</dbReference>
<dbReference type="VEuPathDB" id="TriTrypDB:LdCL_220007600"/>
<comment type="similarity">
    <text evidence="2">Belongs to the small Tim family.</text>
</comment>
<dbReference type="PANTHER" id="PTHR11038:SF16">
    <property type="entry name" value="MITOCHONDRIAL IMPORT INNER MEMBRANE TRANSLOCASE SUBUNIT TIM10"/>
    <property type="match status" value="1"/>
</dbReference>
<dbReference type="PANTHER" id="PTHR11038">
    <property type="entry name" value="MITOCHONDRIAL IMPORT INNER MEMBRANE TRANSLOCASE SUBUNIT TIM10"/>
    <property type="match status" value="1"/>
</dbReference>
<protein>
    <submittedName>
        <fullName evidence="11">Tim10/DDP zinc finger family protein</fullName>
    </submittedName>
</protein>